<proteinExistence type="predicted"/>
<dbReference type="AlphaFoldDB" id="A0A5N6W7S4"/>
<feature type="compositionally biased region" description="Basic and acidic residues" evidence="1">
    <location>
        <begin position="236"/>
        <end position="250"/>
    </location>
</feature>
<feature type="region of interest" description="Disordered" evidence="1">
    <location>
        <begin position="236"/>
        <end position="259"/>
    </location>
</feature>
<evidence type="ECO:0000256" key="1">
    <source>
        <dbReference type="SAM" id="MobiDB-lite"/>
    </source>
</evidence>
<evidence type="ECO:0000259" key="2">
    <source>
        <dbReference type="Pfam" id="PF13391"/>
    </source>
</evidence>
<dbReference type="Proteomes" id="UP000325433">
    <property type="component" value="Unassembled WGS sequence"/>
</dbReference>
<name>A0A5N6W7S4_9EURO</name>
<evidence type="ECO:0000313" key="4">
    <source>
        <dbReference type="Proteomes" id="UP000325433"/>
    </source>
</evidence>
<sequence>MDNEIWNEPSERRTEVLERLKNICREKLSRDKFPPAFWAFCQAADIGKLEEMVCDAESVNNRIARRLLEPTITDCASTIARWLQRMSVSKSANSTTSHSERSDSATRNCKKRDNHMCILTKDTDPDAAHIYLNSLLNASTREPDAVERFWDMLNVFWDESRVQRWKSGIFGNGNTPEKPHHGCFNLLSLDQKVHKLWGDAKFALRPIEQIDSRTLKVEFHWQRGLSNPVAKVDLLKKPESSRGDNGEPEYRPITSGDVFTITTSNPTTMPLPSWALLEMQWHLQRVAGMSGAAEVENIPDYDDDDRDTTAIRDDPVELTRRINEWLGIFSHDDESFEVQQPPIEVRHATMDS</sequence>
<dbReference type="InterPro" id="IPR003615">
    <property type="entry name" value="HNH_nuc"/>
</dbReference>
<evidence type="ECO:0000313" key="3">
    <source>
        <dbReference type="EMBL" id="KAE8316911.1"/>
    </source>
</evidence>
<dbReference type="EMBL" id="ML738304">
    <property type="protein sequence ID" value="KAE8316911.1"/>
    <property type="molecule type" value="Genomic_DNA"/>
</dbReference>
<keyword evidence="4" id="KW-1185">Reference proteome</keyword>
<gene>
    <name evidence="3" type="ORF">BDV41DRAFT_573413</name>
</gene>
<protein>
    <recommendedName>
        <fullName evidence="2">HNH nuclease domain-containing protein</fullName>
    </recommendedName>
</protein>
<feature type="domain" description="HNH nuclease" evidence="2">
    <location>
        <begin position="117"/>
        <end position="204"/>
    </location>
</feature>
<accession>A0A5N6W7S4</accession>
<dbReference type="Pfam" id="PF13391">
    <property type="entry name" value="HNH_2"/>
    <property type="match status" value="1"/>
</dbReference>
<reference evidence="4" key="1">
    <citation type="submission" date="2019-04" db="EMBL/GenBank/DDBJ databases">
        <title>Friends and foes A comparative genomics studyof 23 Aspergillus species from section Flavi.</title>
        <authorList>
            <consortium name="DOE Joint Genome Institute"/>
            <person name="Kjaerbolling I."/>
            <person name="Vesth T."/>
            <person name="Frisvad J.C."/>
            <person name="Nybo J.L."/>
            <person name="Theobald S."/>
            <person name="Kildgaard S."/>
            <person name="Isbrandt T."/>
            <person name="Kuo A."/>
            <person name="Sato A."/>
            <person name="Lyhne E.K."/>
            <person name="Kogle M.E."/>
            <person name="Wiebenga A."/>
            <person name="Kun R.S."/>
            <person name="Lubbers R.J."/>
            <person name="Makela M.R."/>
            <person name="Barry K."/>
            <person name="Chovatia M."/>
            <person name="Clum A."/>
            <person name="Daum C."/>
            <person name="Haridas S."/>
            <person name="He G."/>
            <person name="LaButti K."/>
            <person name="Lipzen A."/>
            <person name="Mondo S."/>
            <person name="Riley R."/>
            <person name="Salamov A."/>
            <person name="Simmons B.A."/>
            <person name="Magnuson J.K."/>
            <person name="Henrissat B."/>
            <person name="Mortensen U.H."/>
            <person name="Larsen T.O."/>
            <person name="Devries R.P."/>
            <person name="Grigoriev I.V."/>
            <person name="Machida M."/>
            <person name="Baker S.E."/>
            <person name="Andersen M.R."/>
        </authorList>
    </citation>
    <scope>NUCLEOTIDE SEQUENCE [LARGE SCALE GENOMIC DNA]</scope>
    <source>
        <strain evidence="4">CBS 130015</strain>
    </source>
</reference>
<organism evidence="3 4">
    <name type="scientific">Aspergillus transmontanensis</name>
    <dbReference type="NCBI Taxonomy" id="1034304"/>
    <lineage>
        <taxon>Eukaryota</taxon>
        <taxon>Fungi</taxon>
        <taxon>Dikarya</taxon>
        <taxon>Ascomycota</taxon>
        <taxon>Pezizomycotina</taxon>
        <taxon>Eurotiomycetes</taxon>
        <taxon>Eurotiomycetidae</taxon>
        <taxon>Eurotiales</taxon>
        <taxon>Aspergillaceae</taxon>
        <taxon>Aspergillus</taxon>
        <taxon>Aspergillus subgen. Circumdati</taxon>
    </lineage>
</organism>